<organism evidence="1">
    <name type="scientific">Ralstonia solanacearum</name>
    <name type="common">Pseudomonas solanacearum</name>
    <dbReference type="NCBI Taxonomy" id="305"/>
    <lineage>
        <taxon>Bacteria</taxon>
        <taxon>Pseudomonadati</taxon>
        <taxon>Pseudomonadota</taxon>
        <taxon>Betaproteobacteria</taxon>
        <taxon>Burkholderiales</taxon>
        <taxon>Burkholderiaceae</taxon>
        <taxon>Ralstonia</taxon>
        <taxon>Ralstonia solanacearum species complex</taxon>
    </lineage>
</organism>
<accession>A0A0S4USY9</accession>
<gene>
    <name evidence="1" type="ORF">RUN1744_v1_910023</name>
    <name evidence="2" type="ORF">TD1301_v1_1150013</name>
    <name evidence="3" type="ORF">TF3108_v1_850024</name>
</gene>
<evidence type="ECO:0000313" key="1">
    <source>
        <dbReference type="EMBL" id="CUV25307.1"/>
    </source>
</evidence>
<dbReference type="AlphaFoldDB" id="A0A0S4USY9"/>
<protein>
    <submittedName>
        <fullName evidence="1">Uncharacterized protein</fullName>
    </submittedName>
</protein>
<dbReference type="EMBL" id="LN899823">
    <property type="protein sequence ID" value="CUV25307.1"/>
    <property type="molecule type" value="Genomic_DNA"/>
</dbReference>
<name>A0A0S4USY9_RALSL</name>
<sequence>MPGEIEFECHLGSIRPSEAAPQPQHAWSHDLAHHVDALANAVLDQPGQRLLRVFLGQPRHLGGLFLAREQPQARADRLGAQQVTPPAAPRPLRIRQAVASLGAAPGEQRNQRGGFQVMIDRQLAIRALPPLATALVGVPEKLDIHYIDWFG</sequence>
<reference evidence="1" key="1">
    <citation type="submission" date="2015-10" db="EMBL/GenBank/DDBJ databases">
        <authorList>
            <person name="Gilbert D.G."/>
        </authorList>
    </citation>
    <scope>NUCLEOTIDE SEQUENCE</scope>
    <source>
        <strain evidence="1">Phyl III-seqv23</strain>
    </source>
</reference>
<evidence type="ECO:0000313" key="2">
    <source>
        <dbReference type="EMBL" id="CUV34944.1"/>
    </source>
</evidence>
<dbReference type="EMBL" id="LN899825">
    <property type="protein sequence ID" value="CUV34944.1"/>
    <property type="molecule type" value="Genomic_DNA"/>
</dbReference>
<dbReference type="EMBL" id="LN899826">
    <property type="protein sequence ID" value="CUV41739.1"/>
    <property type="molecule type" value="Genomic_DNA"/>
</dbReference>
<proteinExistence type="predicted"/>
<evidence type="ECO:0000313" key="3">
    <source>
        <dbReference type="EMBL" id="CUV41739.1"/>
    </source>
</evidence>